<dbReference type="Gene3D" id="1.20.1440.100">
    <property type="entry name" value="SG protein - dephosphorylation function"/>
    <property type="match status" value="1"/>
</dbReference>
<sequence length="240" mass="26050">MTLTDFGVSKRKPHAFAFFDVDETLVVEKTMFTVLGALSERLPSLDAASLISHLQDLRRQGRSRAEVNRAFYRGLCGLPRDVVVSIARTYIQSRISESDRRPFFIAACVAQLKALRHQGVAPVFVSGSACDFLASIAEHLKVEHVLATRLQVSAAGRYTGEIDGRCMIGAGKASAVAEFLAEHSIDPTQCFGFGDHPSDEPFISLLGAGAIVAGNPDTERLARERNWVLIDNVSSSSEVA</sequence>
<dbReference type="InterPro" id="IPR050582">
    <property type="entry name" value="HAD-like_SerB"/>
</dbReference>
<keyword evidence="5" id="KW-1185">Reference proteome</keyword>
<evidence type="ECO:0000313" key="5">
    <source>
        <dbReference type="Proteomes" id="UP000185783"/>
    </source>
</evidence>
<dbReference type="InterPro" id="IPR006385">
    <property type="entry name" value="HAD_hydro_SerB1"/>
</dbReference>
<dbReference type="PANTHER" id="PTHR43344">
    <property type="entry name" value="PHOSPHOSERINE PHOSPHATASE"/>
    <property type="match status" value="1"/>
</dbReference>
<dbReference type="NCBIfam" id="TIGR01490">
    <property type="entry name" value="HAD-SF-IB-hyp1"/>
    <property type="match status" value="1"/>
</dbReference>
<accession>A0A1U7JGG3</accession>
<evidence type="ECO:0000256" key="3">
    <source>
        <dbReference type="ARBA" id="ARBA00022842"/>
    </source>
</evidence>
<dbReference type="Pfam" id="PF12710">
    <property type="entry name" value="HAD"/>
    <property type="match status" value="1"/>
</dbReference>
<evidence type="ECO:0000256" key="2">
    <source>
        <dbReference type="ARBA" id="ARBA00022801"/>
    </source>
</evidence>
<comment type="caution">
    <text evidence="4">The sequence shown here is derived from an EMBL/GenBank/DDBJ whole genome shotgun (WGS) entry which is preliminary data.</text>
</comment>
<dbReference type="AlphaFoldDB" id="A0A1U7JGG3"/>
<protein>
    <recommendedName>
        <fullName evidence="6">Haloacid dehalogenase-like hydrolase</fullName>
    </recommendedName>
</protein>
<evidence type="ECO:0000256" key="1">
    <source>
        <dbReference type="ARBA" id="ARBA00022723"/>
    </source>
</evidence>
<dbReference type="Gene3D" id="3.40.50.1000">
    <property type="entry name" value="HAD superfamily/HAD-like"/>
    <property type="match status" value="1"/>
</dbReference>
<keyword evidence="2" id="KW-0378">Hydrolase</keyword>
<dbReference type="NCBIfam" id="TIGR01488">
    <property type="entry name" value="HAD-SF-IB"/>
    <property type="match status" value="1"/>
</dbReference>
<keyword evidence="1" id="KW-0479">Metal-binding</keyword>
<dbReference type="EMBL" id="LVVZ01000018">
    <property type="protein sequence ID" value="OKL43788.1"/>
    <property type="molecule type" value="Genomic_DNA"/>
</dbReference>
<dbReference type="STRING" id="197461.A3843_11765"/>
<dbReference type="GO" id="GO:0046872">
    <property type="term" value="F:metal ion binding"/>
    <property type="evidence" value="ECO:0007669"/>
    <property type="project" value="UniProtKB-KW"/>
</dbReference>
<proteinExistence type="predicted"/>
<dbReference type="InterPro" id="IPR036412">
    <property type="entry name" value="HAD-like_sf"/>
</dbReference>
<keyword evidence="3" id="KW-0460">Magnesium</keyword>
<dbReference type="GO" id="GO:0016787">
    <property type="term" value="F:hydrolase activity"/>
    <property type="evidence" value="ECO:0007669"/>
    <property type="project" value="UniProtKB-KW"/>
</dbReference>
<dbReference type="SUPFAM" id="SSF56784">
    <property type="entry name" value="HAD-like"/>
    <property type="match status" value="1"/>
</dbReference>
<dbReference type="Proteomes" id="UP000185783">
    <property type="component" value="Unassembled WGS sequence"/>
</dbReference>
<evidence type="ECO:0008006" key="6">
    <source>
        <dbReference type="Google" id="ProtNLM"/>
    </source>
</evidence>
<gene>
    <name evidence="4" type="ORF">A3843_11765</name>
</gene>
<evidence type="ECO:0000313" key="4">
    <source>
        <dbReference type="EMBL" id="OKL43788.1"/>
    </source>
</evidence>
<dbReference type="PANTHER" id="PTHR43344:SF13">
    <property type="entry name" value="PHOSPHATASE RV3661-RELATED"/>
    <property type="match status" value="1"/>
</dbReference>
<dbReference type="InterPro" id="IPR023214">
    <property type="entry name" value="HAD_sf"/>
</dbReference>
<reference evidence="4 5" key="1">
    <citation type="submission" date="2016-03" db="EMBL/GenBank/DDBJ databases">
        <title>Genome sequence of Nesiotobacter sp. nov., a moderately halophilic alphaproteobacterium isolated from the Yellow Sea, China.</title>
        <authorList>
            <person name="Zhang G."/>
            <person name="Zhang R."/>
        </authorList>
    </citation>
    <scope>NUCLEOTIDE SEQUENCE [LARGE SCALE GENOMIC DNA]</scope>
    <source>
        <strain evidence="4 5">WB1-6</strain>
    </source>
</reference>
<organism evidence="4 5">
    <name type="scientific">Pseudovibrio exalbescens</name>
    <dbReference type="NCBI Taxonomy" id="197461"/>
    <lineage>
        <taxon>Bacteria</taxon>
        <taxon>Pseudomonadati</taxon>
        <taxon>Pseudomonadota</taxon>
        <taxon>Alphaproteobacteria</taxon>
        <taxon>Hyphomicrobiales</taxon>
        <taxon>Stappiaceae</taxon>
        <taxon>Pseudovibrio</taxon>
    </lineage>
</organism>
<dbReference type="RefSeq" id="WP_051269176.1">
    <property type="nucleotide sequence ID" value="NZ_LVVZ01000018.1"/>
</dbReference>
<name>A0A1U7JGG3_9HYPH</name>